<dbReference type="PROSITE" id="PS51352">
    <property type="entry name" value="THIOREDOXIN_2"/>
    <property type="match status" value="1"/>
</dbReference>
<dbReference type="GO" id="GO:0006457">
    <property type="term" value="P:protein folding"/>
    <property type="evidence" value="ECO:0007669"/>
    <property type="project" value="TreeGrafter"/>
</dbReference>
<dbReference type="Pfam" id="PF00085">
    <property type="entry name" value="Thioredoxin"/>
    <property type="match status" value="1"/>
</dbReference>
<dbReference type="GO" id="GO:0005783">
    <property type="term" value="C:endoplasmic reticulum"/>
    <property type="evidence" value="ECO:0007669"/>
    <property type="project" value="TreeGrafter"/>
</dbReference>
<gene>
    <name evidence="4" type="ORF">SEMRO_545_G163770.1</name>
</gene>
<feature type="chain" id="PRO_5040475788" evidence="2">
    <location>
        <begin position="25"/>
        <end position="158"/>
    </location>
</feature>
<feature type="domain" description="Thioredoxin" evidence="3">
    <location>
        <begin position="29"/>
        <end position="153"/>
    </location>
</feature>
<comment type="caution">
    <text evidence="4">The sequence shown here is derived from an EMBL/GenBank/DDBJ whole genome shotgun (WGS) entry which is preliminary data.</text>
</comment>
<dbReference type="SUPFAM" id="SSF52833">
    <property type="entry name" value="Thioredoxin-like"/>
    <property type="match status" value="1"/>
</dbReference>
<dbReference type="AlphaFoldDB" id="A0A9N8E165"/>
<evidence type="ECO:0000256" key="1">
    <source>
        <dbReference type="ARBA" id="ARBA00006347"/>
    </source>
</evidence>
<dbReference type="EMBL" id="CAICTM010000544">
    <property type="protein sequence ID" value="CAB9512597.1"/>
    <property type="molecule type" value="Genomic_DNA"/>
</dbReference>
<dbReference type="InterPro" id="IPR017937">
    <property type="entry name" value="Thioredoxin_CS"/>
</dbReference>
<dbReference type="PROSITE" id="PS00194">
    <property type="entry name" value="THIOREDOXIN_1"/>
    <property type="match status" value="1"/>
</dbReference>
<keyword evidence="2" id="KW-0732">Signal</keyword>
<dbReference type="PANTHER" id="PTHR45672">
    <property type="entry name" value="PROTEIN DISULFIDE-ISOMERASE C17H9.14C-RELATED"/>
    <property type="match status" value="1"/>
</dbReference>
<proteinExistence type="inferred from homology"/>
<evidence type="ECO:0000256" key="2">
    <source>
        <dbReference type="SAM" id="SignalP"/>
    </source>
</evidence>
<keyword evidence="5" id="KW-1185">Reference proteome</keyword>
<organism evidence="4 5">
    <name type="scientific">Seminavis robusta</name>
    <dbReference type="NCBI Taxonomy" id="568900"/>
    <lineage>
        <taxon>Eukaryota</taxon>
        <taxon>Sar</taxon>
        <taxon>Stramenopiles</taxon>
        <taxon>Ochrophyta</taxon>
        <taxon>Bacillariophyta</taxon>
        <taxon>Bacillariophyceae</taxon>
        <taxon>Bacillariophycidae</taxon>
        <taxon>Naviculales</taxon>
        <taxon>Naviculaceae</taxon>
        <taxon>Seminavis</taxon>
    </lineage>
</organism>
<sequence length="158" mass="17645">MINNRYVRWAWLLAFLFSFQVASGATSDSGTKSKSPDTTSSGSDLDVVVLTSTNFERMVGDGSVWLVEFYAPWCTHCMSFASTYSEIARHFHSNSKLKVRVGKVDTTQQRALGQRFSVHAYPSFFVVHGSSVYEFEGSRSKNGLIQFATKGYKDQPVS</sequence>
<keyword evidence="4" id="KW-0413">Isomerase</keyword>
<dbReference type="InterPro" id="IPR036249">
    <property type="entry name" value="Thioredoxin-like_sf"/>
</dbReference>
<name>A0A9N8E165_9STRA</name>
<comment type="similarity">
    <text evidence="1">Belongs to the protein disulfide isomerase family.</text>
</comment>
<dbReference type="InterPro" id="IPR013766">
    <property type="entry name" value="Thioredoxin_domain"/>
</dbReference>
<protein>
    <submittedName>
        <fullName evidence="4">Protein disulfide isomerase</fullName>
    </submittedName>
</protein>
<dbReference type="Proteomes" id="UP001153069">
    <property type="component" value="Unassembled WGS sequence"/>
</dbReference>
<evidence type="ECO:0000313" key="5">
    <source>
        <dbReference type="Proteomes" id="UP001153069"/>
    </source>
</evidence>
<feature type="signal peptide" evidence="2">
    <location>
        <begin position="1"/>
        <end position="24"/>
    </location>
</feature>
<evidence type="ECO:0000313" key="4">
    <source>
        <dbReference type="EMBL" id="CAB9512597.1"/>
    </source>
</evidence>
<dbReference type="GO" id="GO:0003756">
    <property type="term" value="F:protein disulfide isomerase activity"/>
    <property type="evidence" value="ECO:0007669"/>
    <property type="project" value="TreeGrafter"/>
</dbReference>
<dbReference type="Gene3D" id="3.40.30.10">
    <property type="entry name" value="Glutaredoxin"/>
    <property type="match status" value="1"/>
</dbReference>
<dbReference type="CDD" id="cd02961">
    <property type="entry name" value="PDI_a_family"/>
    <property type="match status" value="1"/>
</dbReference>
<dbReference type="InterPro" id="IPR051063">
    <property type="entry name" value="PDI"/>
</dbReference>
<dbReference type="OrthoDB" id="427280at2759"/>
<accession>A0A9N8E165</accession>
<reference evidence="4" key="1">
    <citation type="submission" date="2020-06" db="EMBL/GenBank/DDBJ databases">
        <authorList>
            <consortium name="Plant Systems Biology data submission"/>
        </authorList>
    </citation>
    <scope>NUCLEOTIDE SEQUENCE</scope>
    <source>
        <strain evidence="4">D6</strain>
    </source>
</reference>
<evidence type="ECO:0000259" key="3">
    <source>
        <dbReference type="PROSITE" id="PS51352"/>
    </source>
</evidence>